<keyword evidence="3" id="KW-1185">Reference proteome</keyword>
<gene>
    <name evidence="2" type="ORF">BDN70DRAFT_509370</name>
</gene>
<dbReference type="AlphaFoldDB" id="A0A9P6CMR1"/>
<proteinExistence type="predicted"/>
<protein>
    <submittedName>
        <fullName evidence="2">Uncharacterized protein</fullName>
    </submittedName>
</protein>
<dbReference type="EMBL" id="MU155586">
    <property type="protein sequence ID" value="KAF9472042.1"/>
    <property type="molecule type" value="Genomic_DNA"/>
</dbReference>
<keyword evidence="1" id="KW-0472">Membrane</keyword>
<name>A0A9P6CMR1_9AGAR</name>
<dbReference type="Proteomes" id="UP000807469">
    <property type="component" value="Unassembled WGS sequence"/>
</dbReference>
<evidence type="ECO:0000313" key="3">
    <source>
        <dbReference type="Proteomes" id="UP000807469"/>
    </source>
</evidence>
<accession>A0A9P6CMR1</accession>
<organism evidence="2 3">
    <name type="scientific">Pholiota conissans</name>
    <dbReference type="NCBI Taxonomy" id="109636"/>
    <lineage>
        <taxon>Eukaryota</taxon>
        <taxon>Fungi</taxon>
        <taxon>Dikarya</taxon>
        <taxon>Basidiomycota</taxon>
        <taxon>Agaricomycotina</taxon>
        <taxon>Agaricomycetes</taxon>
        <taxon>Agaricomycetidae</taxon>
        <taxon>Agaricales</taxon>
        <taxon>Agaricineae</taxon>
        <taxon>Strophariaceae</taxon>
        <taxon>Pholiota</taxon>
    </lineage>
</organism>
<feature type="transmembrane region" description="Helical" evidence="1">
    <location>
        <begin position="144"/>
        <end position="167"/>
    </location>
</feature>
<sequence>MATPRRRHCAAHRHHHQRATCVRSRVLGEHMHLHGCAGCKLPDVGSVNFGFFILGLGPRIGLLVVLADYNWFAGQGRKAPWGYATRKKTNEKLSRIWSPSFKVLWRSALSQKECNQRCAYMYLAGSQDWLNRARPKPASFFRFWVLYFCLVFVPTSTARGCLTNGWLGLVWLPQLLTDTYSYAPQDVTVNRFSQTAPASASRRRFCLGTIVILTPPRNVCSDQRPVLGTLWVYAAVAVLGSTLRIGLYGDMPYPAASRDILICLLHISAGLDFRLDGLSP</sequence>
<evidence type="ECO:0000313" key="2">
    <source>
        <dbReference type="EMBL" id="KAF9472042.1"/>
    </source>
</evidence>
<reference evidence="2" key="1">
    <citation type="submission" date="2020-11" db="EMBL/GenBank/DDBJ databases">
        <authorList>
            <consortium name="DOE Joint Genome Institute"/>
            <person name="Ahrendt S."/>
            <person name="Riley R."/>
            <person name="Andreopoulos W."/>
            <person name="Labutti K."/>
            <person name="Pangilinan J."/>
            <person name="Ruiz-Duenas F.J."/>
            <person name="Barrasa J.M."/>
            <person name="Sanchez-Garcia M."/>
            <person name="Camarero S."/>
            <person name="Miyauchi S."/>
            <person name="Serrano A."/>
            <person name="Linde D."/>
            <person name="Babiker R."/>
            <person name="Drula E."/>
            <person name="Ayuso-Fernandez I."/>
            <person name="Pacheco R."/>
            <person name="Padilla G."/>
            <person name="Ferreira P."/>
            <person name="Barriuso J."/>
            <person name="Kellner H."/>
            <person name="Castanera R."/>
            <person name="Alfaro M."/>
            <person name="Ramirez L."/>
            <person name="Pisabarro A.G."/>
            <person name="Kuo A."/>
            <person name="Tritt A."/>
            <person name="Lipzen A."/>
            <person name="He G."/>
            <person name="Yan M."/>
            <person name="Ng V."/>
            <person name="Cullen D."/>
            <person name="Martin F."/>
            <person name="Rosso M.-N."/>
            <person name="Henrissat B."/>
            <person name="Hibbett D."/>
            <person name="Martinez A.T."/>
            <person name="Grigoriev I.V."/>
        </authorList>
    </citation>
    <scope>NUCLEOTIDE SEQUENCE</scope>
    <source>
        <strain evidence="2">CIRM-BRFM 674</strain>
    </source>
</reference>
<keyword evidence="1" id="KW-0812">Transmembrane</keyword>
<keyword evidence="1" id="KW-1133">Transmembrane helix</keyword>
<comment type="caution">
    <text evidence="2">The sequence shown here is derived from an EMBL/GenBank/DDBJ whole genome shotgun (WGS) entry which is preliminary data.</text>
</comment>
<feature type="transmembrane region" description="Helical" evidence="1">
    <location>
        <begin position="230"/>
        <end position="248"/>
    </location>
</feature>
<evidence type="ECO:0000256" key="1">
    <source>
        <dbReference type="SAM" id="Phobius"/>
    </source>
</evidence>